<keyword evidence="2" id="KW-1133">Transmembrane helix</keyword>
<dbReference type="PANTHER" id="PTHR30441">
    <property type="entry name" value="DUF748 DOMAIN-CONTAINING PROTEIN"/>
    <property type="match status" value="1"/>
</dbReference>
<dbReference type="PANTHER" id="PTHR30441:SF4">
    <property type="entry name" value="PROTEIN ASMA"/>
    <property type="match status" value="1"/>
</dbReference>
<feature type="region of interest" description="Disordered" evidence="1">
    <location>
        <begin position="122"/>
        <end position="147"/>
    </location>
</feature>
<keyword evidence="2" id="KW-0472">Membrane</keyword>
<feature type="compositionally biased region" description="Polar residues" evidence="1">
    <location>
        <begin position="126"/>
        <end position="147"/>
    </location>
</feature>
<name>A0A9X2CEK0_9GAMM</name>
<reference evidence="4" key="1">
    <citation type="submission" date="2022-01" db="EMBL/GenBank/DDBJ databases">
        <title>Whole genome-based taxonomy of the Shewanellaceae.</title>
        <authorList>
            <person name="Martin-Rodriguez A.J."/>
        </authorList>
    </citation>
    <scope>NUCLEOTIDE SEQUENCE</scope>
    <source>
        <strain evidence="4">KCTC 23973</strain>
    </source>
</reference>
<gene>
    <name evidence="4" type="ORF">L2740_17570</name>
</gene>
<dbReference type="Proteomes" id="UP001139293">
    <property type="component" value="Unassembled WGS sequence"/>
</dbReference>
<accession>A0A9X2CEK0</accession>
<evidence type="ECO:0000256" key="2">
    <source>
        <dbReference type="SAM" id="Phobius"/>
    </source>
</evidence>
<comment type="caution">
    <text evidence="4">The sequence shown here is derived from an EMBL/GenBank/DDBJ whole genome shotgun (WGS) entry which is preliminary data.</text>
</comment>
<dbReference type="AlphaFoldDB" id="A0A9X2CEK0"/>
<feature type="domain" description="AsmA" evidence="3">
    <location>
        <begin position="2"/>
        <end position="183"/>
    </location>
</feature>
<dbReference type="Pfam" id="PF05170">
    <property type="entry name" value="AsmA"/>
    <property type="match status" value="2"/>
</dbReference>
<dbReference type="GO" id="GO:0090313">
    <property type="term" value="P:regulation of protein targeting to membrane"/>
    <property type="evidence" value="ECO:0007669"/>
    <property type="project" value="TreeGrafter"/>
</dbReference>
<dbReference type="InterPro" id="IPR007844">
    <property type="entry name" value="AsmA"/>
</dbReference>
<keyword evidence="5" id="KW-1185">Reference proteome</keyword>
<dbReference type="RefSeq" id="WP_248951374.1">
    <property type="nucleotide sequence ID" value="NZ_JAKILB010000014.1"/>
</dbReference>
<organism evidence="4 5">
    <name type="scientific">Shewanella pneumatophori</name>
    <dbReference type="NCBI Taxonomy" id="314092"/>
    <lineage>
        <taxon>Bacteria</taxon>
        <taxon>Pseudomonadati</taxon>
        <taxon>Pseudomonadota</taxon>
        <taxon>Gammaproteobacteria</taxon>
        <taxon>Alteromonadales</taxon>
        <taxon>Shewanellaceae</taxon>
        <taxon>Shewanella</taxon>
    </lineage>
</organism>
<dbReference type="InterPro" id="IPR052894">
    <property type="entry name" value="AsmA-related"/>
</dbReference>
<feature type="domain" description="AsmA" evidence="3">
    <location>
        <begin position="205"/>
        <end position="515"/>
    </location>
</feature>
<proteinExistence type="predicted"/>
<protein>
    <submittedName>
        <fullName evidence="4">AsmA family protein</fullName>
    </submittedName>
</protein>
<dbReference type="EMBL" id="JAKILB010000014">
    <property type="protein sequence ID" value="MCL1140343.1"/>
    <property type="molecule type" value="Genomic_DNA"/>
</dbReference>
<evidence type="ECO:0000313" key="4">
    <source>
        <dbReference type="EMBL" id="MCL1140343.1"/>
    </source>
</evidence>
<dbReference type="GO" id="GO:0005886">
    <property type="term" value="C:plasma membrane"/>
    <property type="evidence" value="ECO:0007669"/>
    <property type="project" value="TreeGrafter"/>
</dbReference>
<sequence>MKFLKWFFITILGLVLALVLYVTVIFDPNDFKPQIVDLVKQETGRELAIGSDLSWTFFPSLGIELGDISLSNPSGFENASMVAVNQVVAEVALMPLFKKEVEISQLNLDGLTLTLETQKDGRTSFDGLTSNQTAKSDAESSTEPANSSKASLAKLDIGGIAITNTKITNIDRLNATEQVFTLKELTLGRFQLGQFAPVKYEFSAVMPDMELLSQGEGQIKIAQDLNTVTINEFVVKNQVKGASLPSGQLQADLNTSVVVALDKQTMNLVLSSFSAANINASGSLDVAYGKKVPNVVAKLEVGDVDLDALLPAESKETNDKSQQKQSTANAVEPDLTAMKSVNLDVDVRVKSVKVANLKTQNWVMQLVMQGGVANMKQLSADLYGGKIAASATVDGRNKVAQYQFDKRLSGVDIRALLIDMAEVDMLDGTANFNVAGKGKSLLPDNLKKNLLANGKFEIADGAIHGVNIPQMIRQAKAKMGGDMSSGVGATVQKTDFTSMTGSFKIAQGVVSNPDLDMASPLIRLKGAGTANIINEALDYKLTTSVVGSLEGQGGDKRDALYGVEIPFAIKGTMSEPKFSLDTKALLDSKLKEETNKLKDSLLKKFGGL</sequence>
<keyword evidence="2" id="KW-0812">Transmembrane</keyword>
<evidence type="ECO:0000259" key="3">
    <source>
        <dbReference type="Pfam" id="PF05170"/>
    </source>
</evidence>
<feature type="transmembrane region" description="Helical" evidence="2">
    <location>
        <begin position="7"/>
        <end position="26"/>
    </location>
</feature>
<evidence type="ECO:0000256" key="1">
    <source>
        <dbReference type="SAM" id="MobiDB-lite"/>
    </source>
</evidence>
<evidence type="ECO:0000313" key="5">
    <source>
        <dbReference type="Proteomes" id="UP001139293"/>
    </source>
</evidence>